<feature type="domain" description="Thioesterase" evidence="3">
    <location>
        <begin position="71"/>
        <end position="145"/>
    </location>
</feature>
<dbReference type="Gene3D" id="3.10.129.10">
    <property type="entry name" value="Hotdog Thioesterase"/>
    <property type="match status" value="1"/>
</dbReference>
<evidence type="ECO:0000259" key="3">
    <source>
        <dbReference type="Pfam" id="PF03061"/>
    </source>
</evidence>
<dbReference type="CDD" id="cd03443">
    <property type="entry name" value="PaaI_thioesterase"/>
    <property type="match status" value="1"/>
</dbReference>
<dbReference type="EMBL" id="FOAZ01000018">
    <property type="protein sequence ID" value="SEM10737.1"/>
    <property type="molecule type" value="Genomic_DNA"/>
</dbReference>
<dbReference type="PANTHER" id="PTHR43240:SF5">
    <property type="entry name" value="1,4-DIHYDROXY-2-NAPHTHOYL-COA THIOESTERASE 1"/>
    <property type="match status" value="1"/>
</dbReference>
<dbReference type="GO" id="GO:0005829">
    <property type="term" value="C:cytosol"/>
    <property type="evidence" value="ECO:0007669"/>
    <property type="project" value="TreeGrafter"/>
</dbReference>
<reference evidence="5" key="1">
    <citation type="submission" date="2016-10" db="EMBL/GenBank/DDBJ databases">
        <authorList>
            <person name="Varghese N."/>
        </authorList>
    </citation>
    <scope>NUCLEOTIDE SEQUENCE [LARGE SCALE GENOMIC DNA]</scope>
    <source>
        <strain evidence="5">DSM 45096 / BCRC 16803 / CGMCC 4.1857 / CIP 109030 / JCM 12277 / KCTC 19219 / NBRC 100920 / 33214</strain>
    </source>
</reference>
<keyword evidence="2" id="KW-0378">Hydrolase</keyword>
<gene>
    <name evidence="4" type="ORF">SAMN05414137_118154</name>
</gene>
<dbReference type="NCBIfam" id="TIGR00369">
    <property type="entry name" value="unchar_dom_1"/>
    <property type="match status" value="1"/>
</dbReference>
<dbReference type="InterPro" id="IPR006683">
    <property type="entry name" value="Thioestr_dom"/>
</dbReference>
<dbReference type="InterPro" id="IPR003736">
    <property type="entry name" value="PAAI_dom"/>
</dbReference>
<evidence type="ECO:0000313" key="5">
    <source>
        <dbReference type="Proteomes" id="UP000183015"/>
    </source>
</evidence>
<dbReference type="STRING" id="235985.SAMN05414137_118154"/>
<dbReference type="PANTHER" id="PTHR43240">
    <property type="entry name" value="1,4-DIHYDROXY-2-NAPHTHOYL-COA THIOESTERASE 1"/>
    <property type="match status" value="1"/>
</dbReference>
<dbReference type="AlphaFoldDB" id="A0A1H7VPL7"/>
<dbReference type="eggNOG" id="COG2050">
    <property type="taxonomic scope" value="Bacteria"/>
</dbReference>
<dbReference type="Pfam" id="PF03061">
    <property type="entry name" value="4HBT"/>
    <property type="match status" value="1"/>
</dbReference>
<evidence type="ECO:0000256" key="1">
    <source>
        <dbReference type="ARBA" id="ARBA00008324"/>
    </source>
</evidence>
<evidence type="ECO:0000313" key="4">
    <source>
        <dbReference type="EMBL" id="SEM10737.1"/>
    </source>
</evidence>
<accession>A0A1H7VPL7</accession>
<organism evidence="4 5">
    <name type="scientific">Streptacidiphilus jiangxiensis</name>
    <dbReference type="NCBI Taxonomy" id="235985"/>
    <lineage>
        <taxon>Bacteria</taxon>
        <taxon>Bacillati</taxon>
        <taxon>Actinomycetota</taxon>
        <taxon>Actinomycetes</taxon>
        <taxon>Kitasatosporales</taxon>
        <taxon>Streptomycetaceae</taxon>
        <taxon>Streptacidiphilus</taxon>
    </lineage>
</organism>
<dbReference type="InterPro" id="IPR029069">
    <property type="entry name" value="HotDog_dom_sf"/>
</dbReference>
<dbReference type="RefSeq" id="WP_236655970.1">
    <property type="nucleotide sequence ID" value="NZ_BBPN01000010.1"/>
</dbReference>
<protein>
    <submittedName>
        <fullName evidence="4">Uncharacterized domain 1-containing protein</fullName>
    </submittedName>
</protein>
<dbReference type="SUPFAM" id="SSF54637">
    <property type="entry name" value="Thioesterase/thiol ester dehydrase-isomerase"/>
    <property type="match status" value="1"/>
</dbReference>
<dbReference type="GO" id="GO:0061522">
    <property type="term" value="F:1,4-dihydroxy-2-naphthoyl-CoA thioesterase activity"/>
    <property type="evidence" value="ECO:0007669"/>
    <property type="project" value="TreeGrafter"/>
</dbReference>
<proteinExistence type="inferred from homology"/>
<evidence type="ECO:0000256" key="2">
    <source>
        <dbReference type="ARBA" id="ARBA00022801"/>
    </source>
</evidence>
<dbReference type="Proteomes" id="UP000183015">
    <property type="component" value="Unassembled WGS sequence"/>
</dbReference>
<comment type="similarity">
    <text evidence="1">Belongs to the thioesterase PaaI family.</text>
</comment>
<keyword evidence="5" id="KW-1185">Reference proteome</keyword>
<sequence>MTEAVTVETRHEETTEEFPDHLPAALVELLQERGCSPDTLYEKLGMRITEATAERASGTMPVEGNTQPYRLLHGGASLAFAETLASIAAILHAGRTRVAVGAEVSATHHRPARSGLVHGEATAIHLGPTTATYEVLIKDARQRRLCTVRVSCAIRPL</sequence>
<name>A0A1H7VPL7_STRJI</name>